<protein>
    <submittedName>
        <fullName evidence="1">Polysaccharide lyase family 7 protein</fullName>
    </submittedName>
</protein>
<accession>A0A7L5DW77</accession>
<evidence type="ECO:0000313" key="2">
    <source>
        <dbReference type="Proteomes" id="UP000501128"/>
    </source>
</evidence>
<evidence type="ECO:0000313" key="1">
    <source>
        <dbReference type="EMBL" id="QJD79800.1"/>
    </source>
</evidence>
<keyword evidence="1" id="KW-0456">Lyase</keyword>
<dbReference type="GO" id="GO:0016829">
    <property type="term" value="F:lyase activity"/>
    <property type="evidence" value="ECO:0007669"/>
    <property type="project" value="UniProtKB-KW"/>
</dbReference>
<dbReference type="AlphaFoldDB" id="A0A7L5DW77"/>
<dbReference type="KEGG" id="srho:HH216_16285"/>
<reference evidence="1 2" key="1">
    <citation type="submission" date="2020-04" db="EMBL/GenBank/DDBJ databases">
        <title>Genome sequencing of novel species.</title>
        <authorList>
            <person name="Heo J."/>
            <person name="Kim S.-J."/>
            <person name="Kim J.-S."/>
            <person name="Hong S.-B."/>
            <person name="Kwon S.-W."/>
        </authorList>
    </citation>
    <scope>NUCLEOTIDE SEQUENCE [LARGE SCALE GENOMIC DNA]</scope>
    <source>
        <strain evidence="1 2">CJU-R4</strain>
    </source>
</reference>
<gene>
    <name evidence="1" type="ORF">HH216_16285</name>
</gene>
<dbReference type="Proteomes" id="UP000501128">
    <property type="component" value="Chromosome"/>
</dbReference>
<proteinExistence type="predicted"/>
<keyword evidence="2" id="KW-1185">Reference proteome</keyword>
<sequence>MLGQTFRYDIKVDGDTMTLTGPFSEVWARVR</sequence>
<organism evidence="1 2">
    <name type="scientific">Spirosoma rhododendri</name>
    <dbReference type="NCBI Taxonomy" id="2728024"/>
    <lineage>
        <taxon>Bacteria</taxon>
        <taxon>Pseudomonadati</taxon>
        <taxon>Bacteroidota</taxon>
        <taxon>Cytophagia</taxon>
        <taxon>Cytophagales</taxon>
        <taxon>Cytophagaceae</taxon>
        <taxon>Spirosoma</taxon>
    </lineage>
</organism>
<name>A0A7L5DW77_9BACT</name>
<dbReference type="EMBL" id="CP051677">
    <property type="protein sequence ID" value="QJD79800.1"/>
    <property type="molecule type" value="Genomic_DNA"/>
</dbReference>